<protein>
    <submittedName>
        <fullName evidence="1">Uracil phosphoribosyltransferase</fullName>
    </submittedName>
</protein>
<accession>A0AAE1HTG0</accession>
<name>A0AAE1HTG0_9NEOP</name>
<reference evidence="1" key="1">
    <citation type="submission" date="2021-07" db="EMBL/GenBank/DDBJ databases">
        <authorList>
            <person name="Catto M.A."/>
            <person name="Jacobson A."/>
            <person name="Kennedy G."/>
            <person name="Labadie P."/>
            <person name="Hunt B.G."/>
            <person name="Srinivasan R."/>
        </authorList>
    </citation>
    <scope>NUCLEOTIDE SEQUENCE</scope>
    <source>
        <strain evidence="1">PL_HMW_Pooled</strain>
        <tissue evidence="1">Head</tissue>
    </source>
</reference>
<dbReference type="GO" id="GO:0016757">
    <property type="term" value="F:glycosyltransferase activity"/>
    <property type="evidence" value="ECO:0007669"/>
    <property type="project" value="UniProtKB-KW"/>
</dbReference>
<evidence type="ECO:0000313" key="2">
    <source>
        <dbReference type="Proteomes" id="UP001219518"/>
    </source>
</evidence>
<sequence length="139" mass="15169">MPNQQQSAFSSRKYLRHFSPVEVYPKMQLLLLIFAGIAALQGIGAWPLSTAGGCQDSCEYSHVCFPEGQTWTDSSVPGCVQFQCIKTVNDANNNTAYAIGQLGCPQMLPPADGTPYINYAGDESQPYPYCCPQIIIVQP</sequence>
<proteinExistence type="predicted"/>
<gene>
    <name evidence="1" type="ORF">KUF71_015436</name>
</gene>
<dbReference type="Proteomes" id="UP001219518">
    <property type="component" value="Unassembled WGS sequence"/>
</dbReference>
<comment type="caution">
    <text evidence="1">The sequence shown here is derived from an EMBL/GenBank/DDBJ whole genome shotgun (WGS) entry which is preliminary data.</text>
</comment>
<keyword evidence="2" id="KW-1185">Reference proteome</keyword>
<keyword evidence="1" id="KW-0808">Transferase</keyword>
<organism evidence="1 2">
    <name type="scientific">Frankliniella fusca</name>
    <dbReference type="NCBI Taxonomy" id="407009"/>
    <lineage>
        <taxon>Eukaryota</taxon>
        <taxon>Metazoa</taxon>
        <taxon>Ecdysozoa</taxon>
        <taxon>Arthropoda</taxon>
        <taxon>Hexapoda</taxon>
        <taxon>Insecta</taxon>
        <taxon>Pterygota</taxon>
        <taxon>Neoptera</taxon>
        <taxon>Paraneoptera</taxon>
        <taxon>Thysanoptera</taxon>
        <taxon>Terebrantia</taxon>
        <taxon>Thripoidea</taxon>
        <taxon>Thripidae</taxon>
        <taxon>Frankliniella</taxon>
    </lineage>
</organism>
<reference evidence="1" key="2">
    <citation type="journal article" date="2023" name="BMC Genomics">
        <title>Pest status, molecular evolution, and epigenetic factors derived from the genome assembly of Frankliniella fusca, a thysanopteran phytovirus vector.</title>
        <authorList>
            <person name="Catto M.A."/>
            <person name="Labadie P.E."/>
            <person name="Jacobson A.L."/>
            <person name="Kennedy G.G."/>
            <person name="Srinivasan R."/>
            <person name="Hunt B.G."/>
        </authorList>
    </citation>
    <scope>NUCLEOTIDE SEQUENCE</scope>
    <source>
        <strain evidence="1">PL_HMW_Pooled</strain>
    </source>
</reference>
<dbReference type="EMBL" id="JAHWGI010001278">
    <property type="protein sequence ID" value="KAK3927130.1"/>
    <property type="molecule type" value="Genomic_DNA"/>
</dbReference>
<evidence type="ECO:0000313" key="1">
    <source>
        <dbReference type="EMBL" id="KAK3927130.1"/>
    </source>
</evidence>
<dbReference type="AlphaFoldDB" id="A0AAE1HTG0"/>
<keyword evidence="1" id="KW-0328">Glycosyltransferase</keyword>